<protein>
    <recommendedName>
        <fullName evidence="3">Bacteriocin</fullName>
    </recommendedName>
</protein>
<comment type="caution">
    <text evidence="1">The sequence shown here is derived from an EMBL/GenBank/DDBJ whole genome shotgun (WGS) entry which is preliminary data.</text>
</comment>
<evidence type="ECO:0008006" key="3">
    <source>
        <dbReference type="Google" id="ProtNLM"/>
    </source>
</evidence>
<keyword evidence="2" id="KW-1185">Reference proteome</keyword>
<evidence type="ECO:0000313" key="2">
    <source>
        <dbReference type="Proteomes" id="UP001273350"/>
    </source>
</evidence>
<dbReference type="Proteomes" id="UP001273350">
    <property type="component" value="Unassembled WGS sequence"/>
</dbReference>
<accession>A0ABU4RHW2</accession>
<name>A0ABU4RHW2_9FLAO</name>
<proteinExistence type="predicted"/>
<evidence type="ECO:0000313" key="1">
    <source>
        <dbReference type="EMBL" id="MDX6192140.1"/>
    </source>
</evidence>
<dbReference type="EMBL" id="JAWXVI010000024">
    <property type="protein sequence ID" value="MDX6192140.1"/>
    <property type="molecule type" value="Genomic_DNA"/>
</dbReference>
<dbReference type="RefSeq" id="WP_165579350.1">
    <property type="nucleotide sequence ID" value="NZ_CP087134.1"/>
</dbReference>
<sequence>MKKFNLKKLALKKTSIIELSSEEARLIIGGNSTENVVPAPNQTDPRSMYSMFCG</sequence>
<reference evidence="1 2" key="1">
    <citation type="submission" date="2023-11" db="EMBL/GenBank/DDBJ databases">
        <title>Unpublished Manusciprt.</title>
        <authorList>
            <person name="Saticioglu I.B."/>
            <person name="Ay H."/>
            <person name="Ajmi N."/>
            <person name="Altun S."/>
            <person name="Duman M."/>
        </authorList>
    </citation>
    <scope>NUCLEOTIDE SEQUENCE [LARGE SCALE GENOMIC DNA]</scope>
    <source>
        <strain evidence="1 2">Fl-318</strain>
    </source>
</reference>
<organism evidence="1 2">
    <name type="scientific">Flavobacterium cupriresistens</name>
    <dbReference type="NCBI Taxonomy" id="2893885"/>
    <lineage>
        <taxon>Bacteria</taxon>
        <taxon>Pseudomonadati</taxon>
        <taxon>Bacteroidota</taxon>
        <taxon>Flavobacteriia</taxon>
        <taxon>Flavobacteriales</taxon>
        <taxon>Flavobacteriaceae</taxon>
        <taxon>Flavobacterium</taxon>
    </lineage>
</organism>
<gene>
    <name evidence="1" type="ORF">SGQ83_22565</name>
</gene>